<comment type="caution">
    <text evidence="1">The sequence shown here is derived from an EMBL/GenBank/DDBJ whole genome shotgun (WGS) entry which is preliminary data.</text>
</comment>
<dbReference type="EMBL" id="JANPWB010000011">
    <property type="protein sequence ID" value="KAJ1122634.1"/>
    <property type="molecule type" value="Genomic_DNA"/>
</dbReference>
<keyword evidence="2" id="KW-1185">Reference proteome</keyword>
<gene>
    <name evidence="1" type="ORF">NDU88_001119</name>
</gene>
<dbReference type="Proteomes" id="UP001066276">
    <property type="component" value="Chromosome 7"/>
</dbReference>
<organism evidence="1 2">
    <name type="scientific">Pleurodeles waltl</name>
    <name type="common">Iberian ribbed newt</name>
    <dbReference type="NCBI Taxonomy" id="8319"/>
    <lineage>
        <taxon>Eukaryota</taxon>
        <taxon>Metazoa</taxon>
        <taxon>Chordata</taxon>
        <taxon>Craniata</taxon>
        <taxon>Vertebrata</taxon>
        <taxon>Euteleostomi</taxon>
        <taxon>Amphibia</taxon>
        <taxon>Batrachia</taxon>
        <taxon>Caudata</taxon>
        <taxon>Salamandroidea</taxon>
        <taxon>Salamandridae</taxon>
        <taxon>Pleurodelinae</taxon>
        <taxon>Pleurodeles</taxon>
    </lineage>
</organism>
<accession>A0AAV7P667</accession>
<name>A0AAV7P667_PLEWA</name>
<sequence length="207" mass="23161">MRTVSSGHHNASEDFHEVWQHLATCESIRASGDSYALGNPPVCFYTRIRGDRHISGNLPVCFYGDRHTLKGTDTVSGSITKWTVALKEYNFVVEYLPGVKNVVADTLTQCVENVGGFEEGSIENEGEDEEVCVIEGNISKDKLRKATVVDEVLQAVFTVLKLGWKKECEGKECEKVWNVREELSEKTWTSIKKTKISSTSTKQQVIL</sequence>
<protein>
    <submittedName>
        <fullName evidence="1">Uncharacterized protein</fullName>
    </submittedName>
</protein>
<reference evidence="1" key="1">
    <citation type="journal article" date="2022" name="bioRxiv">
        <title>Sequencing and chromosome-scale assembly of the giantPleurodeles waltlgenome.</title>
        <authorList>
            <person name="Brown T."/>
            <person name="Elewa A."/>
            <person name="Iarovenko S."/>
            <person name="Subramanian E."/>
            <person name="Araus A.J."/>
            <person name="Petzold A."/>
            <person name="Susuki M."/>
            <person name="Suzuki K.-i.T."/>
            <person name="Hayashi T."/>
            <person name="Toyoda A."/>
            <person name="Oliveira C."/>
            <person name="Osipova E."/>
            <person name="Leigh N.D."/>
            <person name="Simon A."/>
            <person name="Yun M.H."/>
        </authorList>
    </citation>
    <scope>NUCLEOTIDE SEQUENCE</scope>
    <source>
        <strain evidence="1">20211129_DDA</strain>
        <tissue evidence="1">Liver</tissue>
    </source>
</reference>
<dbReference type="AlphaFoldDB" id="A0AAV7P667"/>
<proteinExistence type="predicted"/>
<evidence type="ECO:0000313" key="1">
    <source>
        <dbReference type="EMBL" id="KAJ1122634.1"/>
    </source>
</evidence>
<evidence type="ECO:0000313" key="2">
    <source>
        <dbReference type="Proteomes" id="UP001066276"/>
    </source>
</evidence>